<keyword evidence="1" id="KW-0238">DNA-binding</keyword>
<protein>
    <submittedName>
        <fullName evidence="4">Metalloregulator ArsR/SmtB family transcription factor</fullName>
    </submittedName>
</protein>
<dbReference type="SMART" id="SM00418">
    <property type="entry name" value="HTH_ARSR"/>
    <property type="match status" value="1"/>
</dbReference>
<dbReference type="PANTHER" id="PTHR43031">
    <property type="entry name" value="FAD-DEPENDENT OXIDOREDUCTASE"/>
    <property type="match status" value="1"/>
</dbReference>
<dbReference type="InterPro" id="IPR036390">
    <property type="entry name" value="WH_DNA-bd_sf"/>
</dbReference>
<dbReference type="InterPro" id="IPR036873">
    <property type="entry name" value="Rhodanese-like_dom_sf"/>
</dbReference>
<evidence type="ECO:0000256" key="1">
    <source>
        <dbReference type="ARBA" id="ARBA00023125"/>
    </source>
</evidence>
<dbReference type="Pfam" id="PF01022">
    <property type="entry name" value="HTH_5"/>
    <property type="match status" value="1"/>
</dbReference>
<dbReference type="PROSITE" id="PS50987">
    <property type="entry name" value="HTH_ARSR_2"/>
    <property type="match status" value="1"/>
</dbReference>
<dbReference type="SUPFAM" id="SSF52821">
    <property type="entry name" value="Rhodanese/Cell cycle control phosphatase"/>
    <property type="match status" value="1"/>
</dbReference>
<dbReference type="InterPro" id="IPR011991">
    <property type="entry name" value="ArsR-like_HTH"/>
</dbReference>
<dbReference type="PANTHER" id="PTHR43031:SF16">
    <property type="entry name" value="OXIDOREDUCTASE"/>
    <property type="match status" value="1"/>
</dbReference>
<dbReference type="NCBIfam" id="NF033788">
    <property type="entry name" value="HTH_metalloreg"/>
    <property type="match status" value="1"/>
</dbReference>
<gene>
    <name evidence="4" type="ORF">KHA94_04540</name>
</gene>
<dbReference type="CDD" id="cd00090">
    <property type="entry name" value="HTH_ARSR"/>
    <property type="match status" value="1"/>
</dbReference>
<organism evidence="4 5">
    <name type="scientific">Cytobacillus citreus</name>
    <dbReference type="NCBI Taxonomy" id="2833586"/>
    <lineage>
        <taxon>Bacteria</taxon>
        <taxon>Bacillati</taxon>
        <taxon>Bacillota</taxon>
        <taxon>Bacilli</taxon>
        <taxon>Bacillales</taxon>
        <taxon>Bacillaceae</taxon>
        <taxon>Cytobacillus</taxon>
    </lineage>
</organism>
<dbReference type="Proteomes" id="UP000681027">
    <property type="component" value="Unassembled WGS sequence"/>
</dbReference>
<feature type="domain" description="Rhodanese" evidence="2">
    <location>
        <begin position="131"/>
        <end position="220"/>
    </location>
</feature>
<dbReference type="InterPro" id="IPR036388">
    <property type="entry name" value="WH-like_DNA-bd_sf"/>
</dbReference>
<dbReference type="SUPFAM" id="SSF46785">
    <property type="entry name" value="Winged helix' DNA-binding domain"/>
    <property type="match status" value="1"/>
</dbReference>
<dbReference type="Gene3D" id="3.40.250.10">
    <property type="entry name" value="Rhodanese-like domain"/>
    <property type="match status" value="1"/>
</dbReference>
<dbReference type="InterPro" id="IPR001845">
    <property type="entry name" value="HTH_ArsR_DNA-bd_dom"/>
</dbReference>
<dbReference type="InterPro" id="IPR001307">
    <property type="entry name" value="Thiosulphate_STrfase_CS"/>
</dbReference>
<dbReference type="Pfam" id="PF00581">
    <property type="entry name" value="Rhodanese"/>
    <property type="match status" value="1"/>
</dbReference>
<feature type="domain" description="HTH arsR-type" evidence="3">
    <location>
        <begin position="6"/>
        <end position="100"/>
    </location>
</feature>
<name>A0ABS5NPI5_9BACI</name>
<dbReference type="SMART" id="SM00450">
    <property type="entry name" value="RHOD"/>
    <property type="match status" value="1"/>
</dbReference>
<evidence type="ECO:0000259" key="3">
    <source>
        <dbReference type="PROSITE" id="PS50987"/>
    </source>
</evidence>
<keyword evidence="5" id="KW-1185">Reference proteome</keyword>
<dbReference type="InterPro" id="IPR001763">
    <property type="entry name" value="Rhodanese-like_dom"/>
</dbReference>
<dbReference type="RefSeq" id="WP_213100916.1">
    <property type="nucleotide sequence ID" value="NZ_JAGYPM010000001.1"/>
</dbReference>
<dbReference type="EMBL" id="JAGYPM010000001">
    <property type="protein sequence ID" value="MBS4189486.1"/>
    <property type="molecule type" value="Genomic_DNA"/>
</dbReference>
<dbReference type="PRINTS" id="PR00778">
    <property type="entry name" value="HTHARSR"/>
</dbReference>
<dbReference type="Gene3D" id="1.10.10.10">
    <property type="entry name" value="Winged helix-like DNA-binding domain superfamily/Winged helix DNA-binding domain"/>
    <property type="match status" value="1"/>
</dbReference>
<sequence length="222" mass="25709">MQKREFYDTIYYHFSRVGKALTSPKRMELLDLLTQGPKTVEMLAKETEMSIANTSQHLQILLDSKLVKFRKRGTFMVYKLANTKVCDLINSLQKVTEDQLEEINQLRNEYIERPDQINSIDLDAFLVRIEEDGNFILLDVRPTSEYDVAHIPGALSVPYEQLNDELSKFPKDKEIIVYCRGQYCVYATDTVEILTAHGFKAIRLSAGIQHWKRKLNEIAKST</sequence>
<accession>A0ABS5NPI5</accession>
<evidence type="ECO:0000313" key="5">
    <source>
        <dbReference type="Proteomes" id="UP000681027"/>
    </source>
</evidence>
<evidence type="ECO:0000259" key="2">
    <source>
        <dbReference type="PROSITE" id="PS50206"/>
    </source>
</evidence>
<dbReference type="PROSITE" id="PS00380">
    <property type="entry name" value="RHODANESE_1"/>
    <property type="match status" value="1"/>
</dbReference>
<dbReference type="CDD" id="cd00158">
    <property type="entry name" value="RHOD"/>
    <property type="match status" value="1"/>
</dbReference>
<proteinExistence type="predicted"/>
<reference evidence="4 5" key="1">
    <citation type="submission" date="2021-05" db="EMBL/GenBank/DDBJ databases">
        <title>Novel Bacillus species.</title>
        <authorList>
            <person name="Liu G."/>
        </authorList>
    </citation>
    <scope>NUCLEOTIDE SEQUENCE [LARGE SCALE GENOMIC DNA]</scope>
    <source>
        <strain evidence="4 5">FJAT-49705</strain>
    </source>
</reference>
<comment type="caution">
    <text evidence="4">The sequence shown here is derived from an EMBL/GenBank/DDBJ whole genome shotgun (WGS) entry which is preliminary data.</text>
</comment>
<dbReference type="PROSITE" id="PS50206">
    <property type="entry name" value="RHODANESE_3"/>
    <property type="match status" value="1"/>
</dbReference>
<dbReference type="InterPro" id="IPR050229">
    <property type="entry name" value="GlpE_sulfurtransferase"/>
</dbReference>
<evidence type="ECO:0000313" key="4">
    <source>
        <dbReference type="EMBL" id="MBS4189486.1"/>
    </source>
</evidence>